<dbReference type="EMBL" id="LR031572">
    <property type="protein sequence ID" value="VDC80291.1"/>
    <property type="molecule type" value="Genomic_DNA"/>
</dbReference>
<name>A0A3P6A6Y7_BRACM</name>
<reference evidence="1" key="1">
    <citation type="submission" date="2018-11" db="EMBL/GenBank/DDBJ databases">
        <authorList>
            <consortium name="Genoscope - CEA"/>
            <person name="William W."/>
        </authorList>
    </citation>
    <scope>NUCLEOTIDE SEQUENCE</scope>
</reference>
<accession>A0A3P6A6Y7</accession>
<evidence type="ECO:0000313" key="1">
    <source>
        <dbReference type="EMBL" id="VDC80291.1"/>
    </source>
</evidence>
<gene>
    <name evidence="1" type="ORF">BRAA03T11509Z</name>
</gene>
<sequence length="43" mass="4731">MIVPANVTRRQSEILLLLRRREALVSALGSLSSPSSLILSPER</sequence>
<dbReference type="AlphaFoldDB" id="A0A3P6A6Y7"/>
<proteinExistence type="predicted"/>
<protein>
    <submittedName>
        <fullName evidence="1">Uncharacterized protein</fullName>
    </submittedName>
</protein>
<organism evidence="1">
    <name type="scientific">Brassica campestris</name>
    <name type="common">Field mustard</name>
    <dbReference type="NCBI Taxonomy" id="3711"/>
    <lineage>
        <taxon>Eukaryota</taxon>
        <taxon>Viridiplantae</taxon>
        <taxon>Streptophyta</taxon>
        <taxon>Embryophyta</taxon>
        <taxon>Tracheophyta</taxon>
        <taxon>Spermatophyta</taxon>
        <taxon>Magnoliopsida</taxon>
        <taxon>eudicotyledons</taxon>
        <taxon>Gunneridae</taxon>
        <taxon>Pentapetalae</taxon>
        <taxon>rosids</taxon>
        <taxon>malvids</taxon>
        <taxon>Brassicales</taxon>
        <taxon>Brassicaceae</taxon>
        <taxon>Brassiceae</taxon>
        <taxon>Brassica</taxon>
    </lineage>
</organism>